<keyword evidence="2" id="KW-1185">Reference proteome</keyword>
<dbReference type="STRING" id="888268.A0A1E5URE8"/>
<organism evidence="1 2">
    <name type="scientific">Dichanthelium oligosanthes</name>
    <dbReference type="NCBI Taxonomy" id="888268"/>
    <lineage>
        <taxon>Eukaryota</taxon>
        <taxon>Viridiplantae</taxon>
        <taxon>Streptophyta</taxon>
        <taxon>Embryophyta</taxon>
        <taxon>Tracheophyta</taxon>
        <taxon>Spermatophyta</taxon>
        <taxon>Magnoliopsida</taxon>
        <taxon>Liliopsida</taxon>
        <taxon>Poales</taxon>
        <taxon>Poaceae</taxon>
        <taxon>PACMAD clade</taxon>
        <taxon>Panicoideae</taxon>
        <taxon>Panicodae</taxon>
        <taxon>Paniceae</taxon>
        <taxon>Dichantheliinae</taxon>
        <taxon>Dichanthelium</taxon>
    </lineage>
</organism>
<name>A0A1E5URE8_9POAL</name>
<gene>
    <name evidence="1" type="ORF">BAE44_0023551</name>
</gene>
<reference evidence="1 2" key="1">
    <citation type="submission" date="2016-09" db="EMBL/GenBank/DDBJ databases">
        <title>The draft genome of Dichanthelium oligosanthes: A C3 panicoid grass species.</title>
        <authorList>
            <person name="Studer A.J."/>
            <person name="Schnable J.C."/>
            <person name="Brutnell T.P."/>
        </authorList>
    </citation>
    <scope>NUCLEOTIDE SEQUENCE [LARGE SCALE GENOMIC DNA]</scope>
    <source>
        <strain evidence="2">cv. Kellogg 1175</strain>
        <tissue evidence="1">Leaf</tissue>
    </source>
</reference>
<dbReference type="OrthoDB" id="695960at2759"/>
<feature type="non-terminal residue" evidence="1">
    <location>
        <position position="1"/>
    </location>
</feature>
<proteinExistence type="predicted"/>
<protein>
    <submittedName>
        <fullName evidence="1">Uncharacterized protein</fullName>
    </submittedName>
</protein>
<accession>A0A1E5URE8</accession>
<evidence type="ECO:0000313" key="2">
    <source>
        <dbReference type="Proteomes" id="UP000095767"/>
    </source>
</evidence>
<evidence type="ECO:0000313" key="1">
    <source>
        <dbReference type="EMBL" id="OEL15430.1"/>
    </source>
</evidence>
<sequence>LLEEGNIMVGPFRLSLNYFTLKPGQVYVFDEKKAYIHPMSNLVASHAVMMVGTRHCWIAPKRFLWYIVMQNSLGEAVLDRWHRQGVAKNTIQGLYRLEVKIPKEVFLDS</sequence>
<dbReference type="AlphaFoldDB" id="A0A1E5URE8"/>
<comment type="caution">
    <text evidence="1">The sequence shown here is derived from an EMBL/GenBank/DDBJ whole genome shotgun (WGS) entry which is preliminary data.</text>
</comment>
<dbReference type="EMBL" id="LWDX02066985">
    <property type="protein sequence ID" value="OEL15430.1"/>
    <property type="molecule type" value="Genomic_DNA"/>
</dbReference>
<dbReference type="Proteomes" id="UP000095767">
    <property type="component" value="Unassembled WGS sequence"/>
</dbReference>